<accession>A0A8A4TMC6</accession>
<dbReference type="PANTHER" id="PTHR33375">
    <property type="entry name" value="CHROMOSOME-PARTITIONING PROTEIN PARB-RELATED"/>
    <property type="match status" value="1"/>
</dbReference>
<dbReference type="GO" id="GO:0007059">
    <property type="term" value="P:chromosome segregation"/>
    <property type="evidence" value="ECO:0007669"/>
    <property type="project" value="UniProtKB-KW"/>
</dbReference>
<evidence type="ECO:0000313" key="5">
    <source>
        <dbReference type="Proteomes" id="UP000663929"/>
    </source>
</evidence>
<sequence>MTATKPLHRALEVHQLQRPFGHHRIFDGAAIDALARDLDRRGQLVPVSVARGADGQLVLLDGYRRLAALDKLRRDTVQCEIWPGDPTQGLLTLLARMGGRCWDALEEGLTLRYLHEERGMTAEAIAQQSGRSQSWVRSRLRLVSEVPEEGRTAVMQGRLSPWVAVRVMAPLARAHPAHARQVIEATAKHGLSSREWRDWFDAYQGANQVVRQRLVDQPRLWIEAKREHALARKSRELAEGPEGKWRTTCRRLTSGLRSLRQQLPILCQGLDDAGWAAVMRDVAKVTREWEALQKQLERRQHDVVKVVTTHSGTDQETAPTGHAITRNQPADGCLAQCDSAPDPAPEGRGATSGHESTPPPQRADPRNLLALSRQRDTCPRNPRTGTRDSGRLQHPDAVSPRGSPA</sequence>
<dbReference type="InterPro" id="IPR041468">
    <property type="entry name" value="HTH_ParB/Spo0J"/>
</dbReference>
<feature type="domain" description="ParB-like N-terminal" evidence="3">
    <location>
        <begin position="9"/>
        <end position="98"/>
    </location>
</feature>
<dbReference type="Proteomes" id="UP000663929">
    <property type="component" value="Chromosome"/>
</dbReference>
<reference evidence="4" key="1">
    <citation type="submission" date="2021-03" db="EMBL/GenBank/DDBJ databases">
        <title>Acanthopleuribacteraceae sp. M133.</title>
        <authorList>
            <person name="Wang G."/>
        </authorList>
    </citation>
    <scope>NUCLEOTIDE SEQUENCE</scope>
    <source>
        <strain evidence="4">M133</strain>
    </source>
</reference>
<dbReference type="PANTHER" id="PTHR33375:SF1">
    <property type="entry name" value="CHROMOSOME-PARTITIONING PROTEIN PARB-RELATED"/>
    <property type="match status" value="1"/>
</dbReference>
<dbReference type="Gene3D" id="3.90.1530.30">
    <property type="match status" value="1"/>
</dbReference>
<dbReference type="InterPro" id="IPR003115">
    <property type="entry name" value="ParB_N"/>
</dbReference>
<name>A0A8A4TMC6_SULCO</name>
<evidence type="ECO:0000256" key="1">
    <source>
        <dbReference type="ARBA" id="ARBA00022829"/>
    </source>
</evidence>
<keyword evidence="5" id="KW-1185">Reference proteome</keyword>
<protein>
    <submittedName>
        <fullName evidence="4">ParB N-terminal domain-containing protein</fullName>
    </submittedName>
</protein>
<dbReference type="SMART" id="SM00470">
    <property type="entry name" value="ParB"/>
    <property type="match status" value="1"/>
</dbReference>
<dbReference type="EMBL" id="CP071793">
    <property type="protein sequence ID" value="QTD50703.1"/>
    <property type="molecule type" value="Genomic_DNA"/>
</dbReference>
<gene>
    <name evidence="4" type="ORF">J3U87_34385</name>
</gene>
<evidence type="ECO:0000313" key="4">
    <source>
        <dbReference type="EMBL" id="QTD50703.1"/>
    </source>
</evidence>
<dbReference type="InterPro" id="IPR050336">
    <property type="entry name" value="Chromosome_partition/occlusion"/>
</dbReference>
<dbReference type="Pfam" id="PF02195">
    <property type="entry name" value="ParB_N"/>
    <property type="match status" value="1"/>
</dbReference>
<dbReference type="Gene3D" id="1.10.10.2830">
    <property type="match status" value="1"/>
</dbReference>
<keyword evidence="1" id="KW-0159">Chromosome partition</keyword>
<evidence type="ECO:0000259" key="3">
    <source>
        <dbReference type="SMART" id="SM00470"/>
    </source>
</evidence>
<proteinExistence type="predicted"/>
<dbReference type="Pfam" id="PF17762">
    <property type="entry name" value="HTH_ParB"/>
    <property type="match status" value="1"/>
</dbReference>
<dbReference type="GO" id="GO:0005694">
    <property type="term" value="C:chromosome"/>
    <property type="evidence" value="ECO:0007669"/>
    <property type="project" value="TreeGrafter"/>
</dbReference>
<organism evidence="4 5">
    <name type="scientific">Sulfidibacter corallicola</name>
    <dbReference type="NCBI Taxonomy" id="2818388"/>
    <lineage>
        <taxon>Bacteria</taxon>
        <taxon>Pseudomonadati</taxon>
        <taxon>Acidobacteriota</taxon>
        <taxon>Holophagae</taxon>
        <taxon>Acanthopleuribacterales</taxon>
        <taxon>Acanthopleuribacteraceae</taxon>
        <taxon>Sulfidibacter</taxon>
    </lineage>
</organism>
<dbReference type="InterPro" id="IPR036086">
    <property type="entry name" value="ParB/Sulfiredoxin_sf"/>
</dbReference>
<feature type="compositionally biased region" description="Polar residues" evidence="2">
    <location>
        <begin position="309"/>
        <end position="318"/>
    </location>
</feature>
<dbReference type="SUPFAM" id="SSF110849">
    <property type="entry name" value="ParB/Sulfiredoxin"/>
    <property type="match status" value="1"/>
</dbReference>
<feature type="compositionally biased region" description="Basic and acidic residues" evidence="2">
    <location>
        <begin position="385"/>
        <end position="394"/>
    </location>
</feature>
<feature type="region of interest" description="Disordered" evidence="2">
    <location>
        <begin position="309"/>
        <end position="405"/>
    </location>
</feature>
<dbReference type="KEGG" id="scor:J3U87_34385"/>
<dbReference type="AlphaFoldDB" id="A0A8A4TMC6"/>
<dbReference type="SUPFAM" id="SSF109709">
    <property type="entry name" value="KorB DNA-binding domain-like"/>
    <property type="match status" value="1"/>
</dbReference>
<evidence type="ECO:0000256" key="2">
    <source>
        <dbReference type="SAM" id="MobiDB-lite"/>
    </source>
</evidence>